<gene>
    <name evidence="2" type="ORF">GCM10009710_11130</name>
</gene>
<protein>
    <submittedName>
        <fullName evidence="2">Uncharacterized protein</fullName>
    </submittedName>
</protein>
<evidence type="ECO:0000313" key="2">
    <source>
        <dbReference type="EMBL" id="GAA1732212.1"/>
    </source>
</evidence>
<name>A0ABN2JMF2_9ACTN</name>
<dbReference type="EMBL" id="BAAAME010000002">
    <property type="protein sequence ID" value="GAA1732212.1"/>
    <property type="molecule type" value="Genomic_DNA"/>
</dbReference>
<accession>A0ABN2JMF2</accession>
<comment type="caution">
    <text evidence="2">The sequence shown here is derived from an EMBL/GenBank/DDBJ whole genome shotgun (WGS) entry which is preliminary data.</text>
</comment>
<proteinExistence type="predicted"/>
<reference evidence="2 3" key="1">
    <citation type="journal article" date="2019" name="Int. J. Syst. Evol. Microbiol.">
        <title>The Global Catalogue of Microorganisms (GCM) 10K type strain sequencing project: providing services to taxonomists for standard genome sequencing and annotation.</title>
        <authorList>
            <consortium name="The Broad Institute Genomics Platform"/>
            <consortium name="The Broad Institute Genome Sequencing Center for Infectious Disease"/>
            <person name="Wu L."/>
            <person name="Ma J."/>
        </authorList>
    </citation>
    <scope>NUCLEOTIDE SEQUENCE [LARGE SCALE GENOMIC DNA]</scope>
    <source>
        <strain evidence="2 3">JCM 13518</strain>
    </source>
</reference>
<feature type="region of interest" description="Disordered" evidence="1">
    <location>
        <begin position="40"/>
        <end position="76"/>
    </location>
</feature>
<keyword evidence="3" id="KW-1185">Reference proteome</keyword>
<organism evidence="2 3">
    <name type="scientific">Aeromicrobium alkaliterrae</name>
    <dbReference type="NCBI Taxonomy" id="302168"/>
    <lineage>
        <taxon>Bacteria</taxon>
        <taxon>Bacillati</taxon>
        <taxon>Actinomycetota</taxon>
        <taxon>Actinomycetes</taxon>
        <taxon>Propionibacteriales</taxon>
        <taxon>Nocardioidaceae</taxon>
        <taxon>Aeromicrobium</taxon>
    </lineage>
</organism>
<evidence type="ECO:0000313" key="3">
    <source>
        <dbReference type="Proteomes" id="UP001501057"/>
    </source>
</evidence>
<dbReference type="Proteomes" id="UP001501057">
    <property type="component" value="Unassembled WGS sequence"/>
</dbReference>
<sequence>MTPSWQSLREHPSGDLEARAPAWHNVALCPKAGEDPLTHIDLGPSTHPTRVFPTRDGRPLITSTKETPQPWPSRFV</sequence>
<evidence type="ECO:0000256" key="1">
    <source>
        <dbReference type="SAM" id="MobiDB-lite"/>
    </source>
</evidence>